<dbReference type="AlphaFoldDB" id="A0A5C7B202"/>
<gene>
    <name evidence="1" type="ORF">FUA26_07250</name>
</gene>
<keyword evidence="2" id="KW-1185">Reference proteome</keyword>
<proteinExistence type="predicted"/>
<name>A0A5C7B202_9FLAO</name>
<dbReference type="EMBL" id="VOSC01000019">
    <property type="protein sequence ID" value="TXE11852.1"/>
    <property type="molecule type" value="Genomic_DNA"/>
</dbReference>
<protein>
    <submittedName>
        <fullName evidence="1">Uncharacterized protein</fullName>
    </submittedName>
</protein>
<accession>A0A5C7B202</accession>
<comment type="caution">
    <text evidence="1">The sequence shown here is derived from an EMBL/GenBank/DDBJ whole genome shotgun (WGS) entry which is preliminary data.</text>
</comment>
<organism evidence="1 2">
    <name type="scientific">Seonamhaeicola algicola</name>
    <dbReference type="NCBI Taxonomy" id="1719036"/>
    <lineage>
        <taxon>Bacteria</taxon>
        <taxon>Pseudomonadati</taxon>
        <taxon>Bacteroidota</taxon>
        <taxon>Flavobacteriia</taxon>
        <taxon>Flavobacteriales</taxon>
        <taxon>Flavobacteriaceae</taxon>
    </lineage>
</organism>
<sequence>MSEIINRLDELDSENVKKVFKELLMDYLNPAFGSISKRDFDILLFIKLKKLGIFSKNPEIYEIVSELKVTRAKARNLLYESKLRLTSKVELDQELIEILKTPIFLKDNDKIGIEIDNPFLIDHLRAKLKQINHITDGSFSAELVRLTTNAFVSLFESYLPEESKDEIRQAFIDIGAETDTSLKGVLKGAFKKLGSKVADEAGGQVAESIGEYLGPVISGSIDLMKAKFTSLFAEETVDLH</sequence>
<dbReference type="Proteomes" id="UP000321790">
    <property type="component" value="Unassembled WGS sequence"/>
</dbReference>
<dbReference type="OrthoDB" id="1493121at2"/>
<evidence type="ECO:0000313" key="1">
    <source>
        <dbReference type="EMBL" id="TXE11852.1"/>
    </source>
</evidence>
<reference evidence="2" key="1">
    <citation type="submission" date="2019-08" db="EMBL/GenBank/DDBJ databases">
        <title>Seonamhaeicola sediminis sp. nov., isolated from marine sediment.</title>
        <authorList>
            <person name="Cao W.R."/>
        </authorList>
    </citation>
    <scope>NUCLEOTIDE SEQUENCE [LARGE SCALE GENOMIC DNA]</scope>
    <source>
        <strain evidence="2">Gy8</strain>
    </source>
</reference>
<dbReference type="RefSeq" id="WP_147133667.1">
    <property type="nucleotide sequence ID" value="NZ_VOSC01000019.1"/>
</dbReference>
<evidence type="ECO:0000313" key="2">
    <source>
        <dbReference type="Proteomes" id="UP000321790"/>
    </source>
</evidence>